<keyword evidence="2" id="KW-1185">Reference proteome</keyword>
<reference evidence="1 2" key="1">
    <citation type="submission" date="2020-11" db="EMBL/GenBank/DDBJ databases">
        <title>Carbohydrate-dependent, anaerobic sulfur respiration: A novel catabolism in halophilic archaea.</title>
        <authorList>
            <person name="Sorokin D.Y."/>
            <person name="Messina E."/>
            <person name="Smedile F."/>
            <person name="La Cono V."/>
            <person name="Hallsworth J.E."/>
            <person name="Yakimov M.M."/>
        </authorList>
    </citation>
    <scope>NUCLEOTIDE SEQUENCE [LARGE SCALE GENOMIC DNA]</scope>
    <source>
        <strain evidence="1 2">HSR-Est</strain>
    </source>
</reference>
<accession>A0A897NWN0</accession>
<dbReference type="EMBL" id="CP064791">
    <property type="protein sequence ID" value="QSG15039.1"/>
    <property type="molecule type" value="Genomic_DNA"/>
</dbReference>
<dbReference type="Pfam" id="PF24366">
    <property type="entry name" value="DUF7522"/>
    <property type="match status" value="1"/>
</dbReference>
<evidence type="ECO:0000313" key="1">
    <source>
        <dbReference type="EMBL" id="QSG15039.1"/>
    </source>
</evidence>
<protein>
    <submittedName>
        <fullName evidence="1">Uncharacterized protein</fullName>
    </submittedName>
</protein>
<sequence length="136" mass="15622">MWRMAEILSETLAEELVSIARTATGDSLRSVTYFSRSDFEQLYLRSDLERDADLDTFVGHEWRGFRDTNNAYQTTETELGPYAFTIRAFENGYLLRVGTERAGVLLTTDEVTIQEFEEVAEAIVRSLRDHSESSEH</sequence>
<gene>
    <name evidence="1" type="ORF">HSEST_1510</name>
</gene>
<name>A0A897NWN0_9EURY</name>
<dbReference type="InterPro" id="IPR055944">
    <property type="entry name" value="DUF7522"/>
</dbReference>
<organism evidence="1 2">
    <name type="scientific">Halapricum desulfuricans</name>
    <dbReference type="NCBI Taxonomy" id="2841257"/>
    <lineage>
        <taxon>Archaea</taxon>
        <taxon>Methanobacteriati</taxon>
        <taxon>Methanobacteriota</taxon>
        <taxon>Stenosarchaea group</taxon>
        <taxon>Halobacteria</taxon>
        <taxon>Halobacteriales</taxon>
        <taxon>Haloarculaceae</taxon>
        <taxon>Halapricum</taxon>
    </lineage>
</organism>
<dbReference type="Proteomes" id="UP000663292">
    <property type="component" value="Chromosome"/>
</dbReference>
<evidence type="ECO:0000313" key="2">
    <source>
        <dbReference type="Proteomes" id="UP000663292"/>
    </source>
</evidence>
<proteinExistence type="predicted"/>
<dbReference type="AlphaFoldDB" id="A0A897NWN0"/>